<keyword evidence="2" id="KW-1185">Reference proteome</keyword>
<dbReference type="RefSeq" id="WP_166283776.1">
    <property type="nucleotide sequence ID" value="NZ_JTHE03000007.1"/>
</dbReference>
<dbReference type="AlphaFoldDB" id="A0ABD4SYS5"/>
<reference evidence="1 2" key="1">
    <citation type="journal article" date="2015" name="Genome Announc.">
        <title>Draft Genome Sequence of Filamentous Marine Cyanobacterium Lyngbya confervoides Strain BDU141951.</title>
        <authorList>
            <person name="Chandrababunaidu M.M."/>
            <person name="Sen D."/>
            <person name="Tripathy S."/>
        </authorList>
    </citation>
    <scope>NUCLEOTIDE SEQUENCE [LARGE SCALE GENOMIC DNA]</scope>
    <source>
        <strain evidence="1 2">BDU141951</strain>
    </source>
</reference>
<dbReference type="Proteomes" id="UP000031561">
    <property type="component" value="Unassembled WGS sequence"/>
</dbReference>
<gene>
    <name evidence="1" type="ORF">QQ91_0001150</name>
</gene>
<protein>
    <submittedName>
        <fullName evidence="1">Uncharacterized protein</fullName>
    </submittedName>
</protein>
<proteinExistence type="predicted"/>
<dbReference type="EMBL" id="JTHE03000007">
    <property type="protein sequence ID" value="MCM1981439.1"/>
    <property type="molecule type" value="Genomic_DNA"/>
</dbReference>
<evidence type="ECO:0000313" key="2">
    <source>
        <dbReference type="Proteomes" id="UP000031561"/>
    </source>
</evidence>
<name>A0ABD4SYS5_9CYAN</name>
<evidence type="ECO:0000313" key="1">
    <source>
        <dbReference type="EMBL" id="MCM1981439.1"/>
    </source>
</evidence>
<comment type="caution">
    <text evidence="1">The sequence shown here is derived from an EMBL/GenBank/DDBJ whole genome shotgun (WGS) entry which is preliminary data.</text>
</comment>
<organism evidence="1 2">
    <name type="scientific">Lyngbya confervoides BDU141951</name>
    <dbReference type="NCBI Taxonomy" id="1574623"/>
    <lineage>
        <taxon>Bacteria</taxon>
        <taxon>Bacillati</taxon>
        <taxon>Cyanobacteriota</taxon>
        <taxon>Cyanophyceae</taxon>
        <taxon>Oscillatoriophycideae</taxon>
        <taxon>Oscillatoriales</taxon>
        <taxon>Microcoleaceae</taxon>
        <taxon>Lyngbya</taxon>
    </lineage>
</organism>
<sequence length="84" mass="9526">MNPFSATPPDWTGEAIHALQFCCPSCHAAAAAAQQVWINRRSPVLTEDRRRVWQEFYGCVCGQVWWAWSGDRPPNPTLSDPRPE</sequence>
<accession>A0ABD4SYS5</accession>